<proteinExistence type="predicted"/>
<name>A0A3P7ITJ6_STRVU</name>
<gene>
    <name evidence="2" type="ORF">SVUK_LOCUS2595</name>
</gene>
<reference evidence="2 3" key="1">
    <citation type="submission" date="2018-11" db="EMBL/GenBank/DDBJ databases">
        <authorList>
            <consortium name="Pathogen Informatics"/>
        </authorList>
    </citation>
    <scope>NUCLEOTIDE SEQUENCE [LARGE SCALE GENOMIC DNA]</scope>
</reference>
<dbReference type="EMBL" id="UYYB01005984">
    <property type="protein sequence ID" value="VDM67597.1"/>
    <property type="molecule type" value="Genomic_DNA"/>
</dbReference>
<accession>A0A3P7ITJ6</accession>
<evidence type="ECO:0000313" key="3">
    <source>
        <dbReference type="Proteomes" id="UP000270094"/>
    </source>
</evidence>
<keyword evidence="3" id="KW-1185">Reference proteome</keyword>
<feature type="signal peptide" evidence="1">
    <location>
        <begin position="1"/>
        <end position="21"/>
    </location>
</feature>
<keyword evidence="1" id="KW-0732">Signal</keyword>
<protein>
    <submittedName>
        <fullName evidence="2">Uncharacterized protein</fullName>
    </submittedName>
</protein>
<sequence length="83" mass="9190">MGLLLAAIRVEALWIFKSSFAARPKKWKRGSKMPSVCPDKMGDKQVSRFGKAEIGIGAADKIQNCLLDLPVILELGTQQCRCR</sequence>
<organism evidence="2 3">
    <name type="scientific">Strongylus vulgaris</name>
    <name type="common">Blood worm</name>
    <dbReference type="NCBI Taxonomy" id="40348"/>
    <lineage>
        <taxon>Eukaryota</taxon>
        <taxon>Metazoa</taxon>
        <taxon>Ecdysozoa</taxon>
        <taxon>Nematoda</taxon>
        <taxon>Chromadorea</taxon>
        <taxon>Rhabditida</taxon>
        <taxon>Rhabditina</taxon>
        <taxon>Rhabditomorpha</taxon>
        <taxon>Strongyloidea</taxon>
        <taxon>Strongylidae</taxon>
        <taxon>Strongylus</taxon>
    </lineage>
</organism>
<feature type="chain" id="PRO_5017965101" evidence="1">
    <location>
        <begin position="22"/>
        <end position="83"/>
    </location>
</feature>
<dbReference type="AlphaFoldDB" id="A0A3P7ITJ6"/>
<evidence type="ECO:0000256" key="1">
    <source>
        <dbReference type="SAM" id="SignalP"/>
    </source>
</evidence>
<evidence type="ECO:0000313" key="2">
    <source>
        <dbReference type="EMBL" id="VDM67597.1"/>
    </source>
</evidence>
<dbReference type="Proteomes" id="UP000270094">
    <property type="component" value="Unassembled WGS sequence"/>
</dbReference>